<gene>
    <name evidence="2" type="ORF">SAMN06265355_104269</name>
</gene>
<dbReference type="InterPro" id="IPR041347">
    <property type="entry name" value="MftR_C"/>
</dbReference>
<dbReference type="Gene3D" id="1.10.357.10">
    <property type="entry name" value="Tetracycline Repressor, domain 2"/>
    <property type="match status" value="1"/>
</dbReference>
<dbReference type="EMBL" id="FZNP01000004">
    <property type="protein sequence ID" value="SNR57351.1"/>
    <property type="molecule type" value="Genomic_DNA"/>
</dbReference>
<name>A0A238XFL4_9ACTN</name>
<dbReference type="Pfam" id="PF17754">
    <property type="entry name" value="TetR_C_14"/>
    <property type="match status" value="1"/>
</dbReference>
<evidence type="ECO:0000259" key="1">
    <source>
        <dbReference type="Pfam" id="PF17754"/>
    </source>
</evidence>
<protein>
    <recommendedName>
        <fullName evidence="1">MftR C-terminal domain-containing protein</fullName>
    </recommendedName>
</protein>
<dbReference type="AlphaFoldDB" id="A0A238XFL4"/>
<sequence length="91" mass="9824">MNGSLIEALRTALDTTLSAMDPDWDRRFLTARELSEAVPALQAHSLGYCQDTTRALVKAVSSHSDTDVDGVRLRLAVEIFAEIPAALISPA</sequence>
<accession>A0A238XFL4</accession>
<dbReference type="Proteomes" id="UP000198420">
    <property type="component" value="Unassembled WGS sequence"/>
</dbReference>
<feature type="domain" description="MftR C-terminal" evidence="1">
    <location>
        <begin position="4"/>
        <end position="78"/>
    </location>
</feature>
<reference evidence="3" key="1">
    <citation type="submission" date="2017-06" db="EMBL/GenBank/DDBJ databases">
        <authorList>
            <person name="Varghese N."/>
            <person name="Submissions S."/>
        </authorList>
    </citation>
    <scope>NUCLEOTIDE SEQUENCE [LARGE SCALE GENOMIC DNA]</scope>
    <source>
        <strain evidence="3">DSM 44485</strain>
    </source>
</reference>
<evidence type="ECO:0000313" key="2">
    <source>
        <dbReference type="EMBL" id="SNR57351.1"/>
    </source>
</evidence>
<evidence type="ECO:0000313" key="3">
    <source>
        <dbReference type="Proteomes" id="UP000198420"/>
    </source>
</evidence>
<organism evidence="2 3">
    <name type="scientific">Actinomadura mexicana</name>
    <dbReference type="NCBI Taxonomy" id="134959"/>
    <lineage>
        <taxon>Bacteria</taxon>
        <taxon>Bacillati</taxon>
        <taxon>Actinomycetota</taxon>
        <taxon>Actinomycetes</taxon>
        <taxon>Streptosporangiales</taxon>
        <taxon>Thermomonosporaceae</taxon>
        <taxon>Actinomadura</taxon>
    </lineage>
</organism>
<proteinExistence type="predicted"/>
<keyword evidence="3" id="KW-1185">Reference proteome</keyword>
<dbReference type="RefSeq" id="WP_245919133.1">
    <property type="nucleotide sequence ID" value="NZ_FZNP01000004.1"/>
</dbReference>